<keyword evidence="5" id="KW-0732">Signal</keyword>
<evidence type="ECO:0000313" key="7">
    <source>
        <dbReference type="Proteomes" id="UP001176940"/>
    </source>
</evidence>
<accession>A0ABN9KN24</accession>
<evidence type="ECO:0000256" key="2">
    <source>
        <dbReference type="ARBA" id="ARBA00005292"/>
    </source>
</evidence>
<dbReference type="PANTHER" id="PTHR28553">
    <property type="entry name" value="NEUROPEPTIDE B"/>
    <property type="match status" value="1"/>
</dbReference>
<protein>
    <submittedName>
        <fullName evidence="6">Uncharacterized protein</fullName>
    </submittedName>
</protein>
<comment type="subcellular location">
    <subcellularLocation>
        <location evidence="1">Secreted</location>
    </subcellularLocation>
</comment>
<proteinExistence type="inferred from homology"/>
<keyword evidence="4" id="KW-0165">Cleavage on pair of basic residues</keyword>
<evidence type="ECO:0000256" key="4">
    <source>
        <dbReference type="ARBA" id="ARBA00022685"/>
    </source>
</evidence>
<dbReference type="Pfam" id="PF15180">
    <property type="entry name" value="NPBW"/>
    <property type="match status" value="1"/>
</dbReference>
<sequence length="269" mass="28981">MRCRMRLKKTPRLYAFTCVFFPAFALLHGNQGKHRVTKRGPALSYPMFTLVTGIVGRWRAVCVTALQRPNSDAAAIRIVVGIAAASLNVKGPLGLGFALLGTGAAGSIVRIGKAAGAAGRTVPYDSPKLHILIMLSLGSRSSLRLTLICSALALLLSCQRTNAWYKQSTGPSYYSVGRASGLLSGIRRSPDIRRSEPENAGESAENMEDNFLNNYSNQRQGALLKSMALCVKDVSPNLHSCELLPDTSSTFQCKAQIYLSLDSSDCLNP</sequence>
<dbReference type="PRINTS" id="PR01888">
    <property type="entry name" value="NROPEPTIDEBW"/>
</dbReference>
<gene>
    <name evidence="6" type="ORF">RIMI_LOCUS325003</name>
</gene>
<evidence type="ECO:0000256" key="3">
    <source>
        <dbReference type="ARBA" id="ARBA00022525"/>
    </source>
</evidence>
<comment type="caution">
    <text evidence="6">The sequence shown here is derived from an EMBL/GenBank/DDBJ whole genome shotgun (WGS) entry which is preliminary data.</text>
</comment>
<keyword evidence="3" id="KW-0964">Secreted</keyword>
<name>A0ABN9KN24_9NEOB</name>
<evidence type="ECO:0000313" key="6">
    <source>
        <dbReference type="EMBL" id="CAJ0916618.1"/>
    </source>
</evidence>
<reference evidence="6" key="1">
    <citation type="submission" date="2023-07" db="EMBL/GenBank/DDBJ databases">
        <authorList>
            <person name="Stuckert A."/>
        </authorList>
    </citation>
    <scope>NUCLEOTIDE SEQUENCE</scope>
</reference>
<organism evidence="6 7">
    <name type="scientific">Ranitomeya imitator</name>
    <name type="common">mimic poison frog</name>
    <dbReference type="NCBI Taxonomy" id="111125"/>
    <lineage>
        <taxon>Eukaryota</taxon>
        <taxon>Metazoa</taxon>
        <taxon>Chordata</taxon>
        <taxon>Craniata</taxon>
        <taxon>Vertebrata</taxon>
        <taxon>Euteleostomi</taxon>
        <taxon>Amphibia</taxon>
        <taxon>Batrachia</taxon>
        <taxon>Anura</taxon>
        <taxon>Neobatrachia</taxon>
        <taxon>Hyloidea</taxon>
        <taxon>Dendrobatidae</taxon>
        <taxon>Dendrobatinae</taxon>
        <taxon>Ranitomeya</taxon>
    </lineage>
</organism>
<dbReference type="PANTHER" id="PTHR28553:SF1">
    <property type="entry name" value="NEUROPEPTIDE B"/>
    <property type="match status" value="1"/>
</dbReference>
<evidence type="ECO:0000256" key="5">
    <source>
        <dbReference type="ARBA" id="ARBA00022729"/>
    </source>
</evidence>
<evidence type="ECO:0000256" key="1">
    <source>
        <dbReference type="ARBA" id="ARBA00004613"/>
    </source>
</evidence>
<keyword evidence="7" id="KW-1185">Reference proteome</keyword>
<dbReference type="InterPro" id="IPR013297">
    <property type="entry name" value="Neuropept_BW_pre"/>
</dbReference>
<comment type="similarity">
    <text evidence="2">Belongs to the neuropeptide B/W family.</text>
</comment>
<dbReference type="EMBL" id="CAUEEQ010000367">
    <property type="protein sequence ID" value="CAJ0916618.1"/>
    <property type="molecule type" value="Genomic_DNA"/>
</dbReference>
<dbReference type="Proteomes" id="UP001176940">
    <property type="component" value="Unassembled WGS sequence"/>
</dbReference>